<dbReference type="AlphaFoldDB" id="A0A381N767"/>
<sequence length="23" mass="2518">VPGIVALELKQDNYASSVQLNKM</sequence>
<dbReference type="EMBL" id="UINC01000172">
    <property type="protein sequence ID" value="SUZ50476.1"/>
    <property type="molecule type" value="Genomic_DNA"/>
</dbReference>
<evidence type="ECO:0000313" key="1">
    <source>
        <dbReference type="EMBL" id="SUZ50476.1"/>
    </source>
</evidence>
<organism evidence="1">
    <name type="scientific">marine metagenome</name>
    <dbReference type="NCBI Taxonomy" id="408172"/>
    <lineage>
        <taxon>unclassified sequences</taxon>
        <taxon>metagenomes</taxon>
        <taxon>ecological metagenomes</taxon>
    </lineage>
</organism>
<reference evidence="1" key="1">
    <citation type="submission" date="2018-05" db="EMBL/GenBank/DDBJ databases">
        <authorList>
            <person name="Lanie J.A."/>
            <person name="Ng W.-L."/>
            <person name="Kazmierczak K.M."/>
            <person name="Andrzejewski T.M."/>
            <person name="Davidsen T.M."/>
            <person name="Wayne K.J."/>
            <person name="Tettelin H."/>
            <person name="Glass J.I."/>
            <person name="Rusch D."/>
            <person name="Podicherti R."/>
            <person name="Tsui H.-C.T."/>
            <person name="Winkler M.E."/>
        </authorList>
    </citation>
    <scope>NUCLEOTIDE SEQUENCE</scope>
</reference>
<name>A0A381N767_9ZZZZ</name>
<proteinExistence type="predicted"/>
<protein>
    <submittedName>
        <fullName evidence="1">Uncharacterized protein</fullName>
    </submittedName>
</protein>
<feature type="non-terminal residue" evidence="1">
    <location>
        <position position="1"/>
    </location>
</feature>
<gene>
    <name evidence="1" type="ORF">METZ01_LOCUS3330</name>
</gene>
<accession>A0A381N767</accession>